<accession>A0A0K1EB55</accession>
<name>A0A0K1EB55_CHOCO</name>
<keyword evidence="2" id="KW-0472">Membrane</keyword>
<dbReference type="STRING" id="52.CMC5_022160"/>
<sequence length="315" mass="33374">MSDPPPAFREDKPRGLRGGDLGDPEERPMSLPLAAVWALSITFLFVWFLAVLVAIRPSAQSDLVSTFGCQAVAYLLGLFGILRLHAPHASIRDFLGIRPTHLAFFPLAVLLGLALEAPIGALYDLIARRWPTPREGELELLNTLASGTAIEQATLGLVLVVLGPALEEVLFRGALTRPLLRRYGAPVVIVATAALFAIAHFQPQKFLPIGLFGLALGMVRYASGSILPAMLMHATYNAVPFVALLGASADVGAAEAVPTDAPRPFDLRQLLIDPASLPPAAVAGSTVLAALLLAAVFALAARSKTATQARHRDHA</sequence>
<feature type="transmembrane region" description="Helical" evidence="2">
    <location>
        <begin position="280"/>
        <end position="301"/>
    </location>
</feature>
<evidence type="ECO:0000259" key="3">
    <source>
        <dbReference type="Pfam" id="PF02517"/>
    </source>
</evidence>
<reference evidence="4 5" key="1">
    <citation type="submission" date="2015-07" db="EMBL/GenBank/DDBJ databases">
        <title>Genome analysis of myxobacterium Chondromyces crocatus Cm c5 reveals a high potential for natural compound synthesis and the genetic basis for the loss of fruiting body formation.</title>
        <authorList>
            <person name="Zaburannyi N."/>
            <person name="Bunk B."/>
            <person name="Maier J."/>
            <person name="Overmann J."/>
            <person name="Mueller R."/>
        </authorList>
    </citation>
    <scope>NUCLEOTIDE SEQUENCE [LARGE SCALE GENOMIC DNA]</scope>
    <source>
        <strain evidence="4 5">Cm c5</strain>
    </source>
</reference>
<feature type="transmembrane region" description="Helical" evidence="2">
    <location>
        <begin position="62"/>
        <end position="82"/>
    </location>
</feature>
<keyword evidence="5" id="KW-1185">Reference proteome</keyword>
<evidence type="ECO:0000313" key="4">
    <source>
        <dbReference type="EMBL" id="AKT38074.1"/>
    </source>
</evidence>
<evidence type="ECO:0000313" key="5">
    <source>
        <dbReference type="Proteomes" id="UP000067626"/>
    </source>
</evidence>
<organism evidence="4 5">
    <name type="scientific">Chondromyces crocatus</name>
    <dbReference type="NCBI Taxonomy" id="52"/>
    <lineage>
        <taxon>Bacteria</taxon>
        <taxon>Pseudomonadati</taxon>
        <taxon>Myxococcota</taxon>
        <taxon>Polyangia</taxon>
        <taxon>Polyangiales</taxon>
        <taxon>Polyangiaceae</taxon>
        <taxon>Chondromyces</taxon>
    </lineage>
</organism>
<dbReference type="PANTHER" id="PTHR36435">
    <property type="entry name" value="SLR1288 PROTEIN"/>
    <property type="match status" value="1"/>
</dbReference>
<protein>
    <recommendedName>
        <fullName evidence="3">CAAX prenyl protease 2/Lysostaphin resistance protein A-like domain-containing protein</fullName>
    </recommendedName>
</protein>
<dbReference type="RefSeq" id="WP_050430357.1">
    <property type="nucleotide sequence ID" value="NZ_CP012159.1"/>
</dbReference>
<feature type="transmembrane region" description="Helical" evidence="2">
    <location>
        <begin position="206"/>
        <end position="223"/>
    </location>
</feature>
<dbReference type="Proteomes" id="UP000067626">
    <property type="component" value="Chromosome"/>
</dbReference>
<evidence type="ECO:0000256" key="1">
    <source>
        <dbReference type="SAM" id="MobiDB-lite"/>
    </source>
</evidence>
<keyword evidence="2" id="KW-1133">Transmembrane helix</keyword>
<dbReference type="GO" id="GO:0004175">
    <property type="term" value="F:endopeptidase activity"/>
    <property type="evidence" value="ECO:0007669"/>
    <property type="project" value="UniProtKB-ARBA"/>
</dbReference>
<dbReference type="Pfam" id="PF02517">
    <property type="entry name" value="Rce1-like"/>
    <property type="match status" value="1"/>
</dbReference>
<feature type="transmembrane region" description="Helical" evidence="2">
    <location>
        <begin position="183"/>
        <end position="199"/>
    </location>
</feature>
<evidence type="ECO:0000256" key="2">
    <source>
        <dbReference type="SAM" id="Phobius"/>
    </source>
</evidence>
<proteinExistence type="predicted"/>
<dbReference type="EMBL" id="CP012159">
    <property type="protein sequence ID" value="AKT38074.1"/>
    <property type="molecule type" value="Genomic_DNA"/>
</dbReference>
<dbReference type="InterPro" id="IPR003675">
    <property type="entry name" value="Rce1/LyrA-like_dom"/>
</dbReference>
<gene>
    <name evidence="4" type="ORF">CMC5_022160</name>
</gene>
<feature type="transmembrane region" description="Helical" evidence="2">
    <location>
        <begin position="102"/>
        <end position="126"/>
    </location>
</feature>
<feature type="transmembrane region" description="Helical" evidence="2">
    <location>
        <begin position="34"/>
        <end position="55"/>
    </location>
</feature>
<dbReference type="PANTHER" id="PTHR36435:SF1">
    <property type="entry name" value="CAAX AMINO TERMINAL PROTEASE FAMILY PROTEIN"/>
    <property type="match status" value="1"/>
</dbReference>
<feature type="region of interest" description="Disordered" evidence="1">
    <location>
        <begin position="1"/>
        <end position="23"/>
    </location>
</feature>
<dbReference type="KEGG" id="ccro:CMC5_022160"/>
<dbReference type="GO" id="GO:0080120">
    <property type="term" value="P:CAAX-box protein maturation"/>
    <property type="evidence" value="ECO:0007669"/>
    <property type="project" value="UniProtKB-ARBA"/>
</dbReference>
<dbReference type="InterPro" id="IPR052710">
    <property type="entry name" value="CAAX_protease"/>
</dbReference>
<feature type="domain" description="CAAX prenyl protease 2/Lysostaphin resistance protein A-like" evidence="3">
    <location>
        <begin position="153"/>
        <end position="239"/>
    </location>
</feature>
<dbReference type="AlphaFoldDB" id="A0A0K1EB55"/>
<keyword evidence="2" id="KW-0812">Transmembrane</keyword>